<evidence type="ECO:0000256" key="2">
    <source>
        <dbReference type="ARBA" id="ARBA00022448"/>
    </source>
</evidence>
<feature type="signal peptide" evidence="11">
    <location>
        <begin position="1"/>
        <end position="23"/>
    </location>
</feature>
<organism evidence="14">
    <name type="scientific">Candidatus Thiocaldithrix dubininis</name>
    <dbReference type="NCBI Taxonomy" id="3080823"/>
    <lineage>
        <taxon>Bacteria</taxon>
        <taxon>Pseudomonadati</taxon>
        <taxon>Pseudomonadota</taxon>
        <taxon>Gammaproteobacteria</taxon>
        <taxon>Thiotrichales</taxon>
        <taxon>Thiotrichaceae</taxon>
        <taxon>Candidatus Thiocaldithrix</taxon>
    </lineage>
</organism>
<feature type="domain" description="Solute-binding protein family 3/N-terminal" evidence="12">
    <location>
        <begin position="27"/>
        <end position="371"/>
    </location>
</feature>
<dbReference type="GO" id="GO:0016020">
    <property type="term" value="C:membrane"/>
    <property type="evidence" value="ECO:0007669"/>
    <property type="project" value="UniProtKB-SubCell"/>
</dbReference>
<evidence type="ECO:0000256" key="7">
    <source>
        <dbReference type="ARBA" id="ARBA00023170"/>
    </source>
</evidence>
<reference evidence="14" key="2">
    <citation type="submission" date="2023-04" db="EMBL/GenBank/DDBJ databases">
        <authorList>
            <person name="Beletskiy A.V."/>
            <person name="Mardanov A.V."/>
            <person name="Ravin N.V."/>
        </authorList>
    </citation>
    <scope>NUCLEOTIDE SEQUENCE</scope>
    <source>
        <strain evidence="14">GKL-01</strain>
    </source>
</reference>
<evidence type="ECO:0000256" key="5">
    <source>
        <dbReference type="ARBA" id="ARBA00023065"/>
    </source>
</evidence>
<dbReference type="SUPFAM" id="SSF53850">
    <property type="entry name" value="Periplasmic binding protein-like II"/>
    <property type="match status" value="1"/>
</dbReference>
<keyword evidence="2" id="KW-0813">Transport</keyword>
<feature type="domain" description="Ionotropic glutamate receptor C-terminal" evidence="13">
    <location>
        <begin position="27"/>
        <end position="370"/>
    </location>
</feature>
<evidence type="ECO:0000256" key="6">
    <source>
        <dbReference type="ARBA" id="ARBA00023136"/>
    </source>
</evidence>
<keyword evidence="11" id="KW-0732">Signal</keyword>
<name>A0AA95KIM6_9GAMM</name>
<keyword evidence="6 10" id="KW-0472">Membrane</keyword>
<keyword evidence="4 10" id="KW-1133">Transmembrane helix</keyword>
<dbReference type="Pfam" id="PF00497">
    <property type="entry name" value="SBP_bac_3"/>
    <property type="match status" value="1"/>
</dbReference>
<dbReference type="Proteomes" id="UP001300672">
    <property type="component" value="Chromosome"/>
</dbReference>
<dbReference type="InterPro" id="IPR001638">
    <property type="entry name" value="Solute-binding_3/MltF_N"/>
</dbReference>
<evidence type="ECO:0000259" key="12">
    <source>
        <dbReference type="SMART" id="SM00062"/>
    </source>
</evidence>
<evidence type="ECO:0000256" key="4">
    <source>
        <dbReference type="ARBA" id="ARBA00022989"/>
    </source>
</evidence>
<keyword evidence="5" id="KW-0406">Ion transport</keyword>
<dbReference type="InterPro" id="IPR015683">
    <property type="entry name" value="Ionotropic_Glu_rcpt"/>
</dbReference>
<evidence type="ECO:0000259" key="13">
    <source>
        <dbReference type="SMART" id="SM00079"/>
    </source>
</evidence>
<evidence type="ECO:0000256" key="8">
    <source>
        <dbReference type="ARBA" id="ARBA00023180"/>
    </source>
</evidence>
<keyword evidence="7" id="KW-0675">Receptor</keyword>
<reference evidence="14" key="1">
    <citation type="journal article" date="2023" name="Int. J. Mol. Sci.">
        <title>Metagenomics Revealed a New Genus 'Candidatus Thiocaldithrix dubininis' gen. nov., sp. nov. and a New Species 'Candidatus Thiothrix putei' sp. nov. in the Family Thiotrichaceae, Some Members of Which Have Traits of Both Na+- and H+-Motive Energetics.</title>
        <authorList>
            <person name="Ravin N.V."/>
            <person name="Muntyan M.S."/>
            <person name="Smolyakov D.D."/>
            <person name="Rudenko T.S."/>
            <person name="Beletsky A.V."/>
            <person name="Mardanov A.V."/>
            <person name="Grabovich M.Y."/>
        </authorList>
    </citation>
    <scope>NUCLEOTIDE SEQUENCE</scope>
    <source>
        <strain evidence="14">GKL-01</strain>
    </source>
</reference>
<dbReference type="SMART" id="SM00062">
    <property type="entry name" value="PBPb"/>
    <property type="match status" value="1"/>
</dbReference>
<dbReference type="SMART" id="SM00079">
    <property type="entry name" value="PBPe"/>
    <property type="match status" value="1"/>
</dbReference>
<keyword evidence="3 10" id="KW-0812">Transmembrane</keyword>
<dbReference type="PANTHER" id="PTHR18966">
    <property type="entry name" value="IONOTROPIC GLUTAMATE RECEPTOR"/>
    <property type="match status" value="1"/>
</dbReference>
<dbReference type="AlphaFoldDB" id="A0AA95KIM6"/>
<feature type="chain" id="PRO_5041716337" evidence="11">
    <location>
        <begin position="24"/>
        <end position="372"/>
    </location>
</feature>
<feature type="transmembrane region" description="Helical" evidence="10">
    <location>
        <begin position="143"/>
        <end position="165"/>
    </location>
</feature>
<dbReference type="InterPro" id="IPR001320">
    <property type="entry name" value="Iontro_rcpt_C"/>
</dbReference>
<sequence>MKYINHLFQIGLLLLLSVQYSFADEKPVKVGIKLSEPWVMYDEKQPIEQRKPTGFSIDLWNAINEKLGRKTEWVYADTVPQMIDMTAAKKVDASISAITVTSAREEKVDFSNSMYELGLQILVPSDNTPNPWLVALEEIAKLFTWPVILIIITLVLVFAHVRWLVDRVGSDEPSFAPTYFKGIMDAGWWAWTMFITWDTPQRKGLARVVDLTWFLIGFLCLGILSSVITAALTSQNINGSIKGVKDLMDKKVVAVETDAPIEYLKKIGITPIPVKNLAEGIQKVSNKEADALVHDGPRLVYLANQFNTKAPRKKQVLVLPNSFNPQTYAIAFPQNSELREKVNYALMELREAKGSEESVYEGLRKKWLTNKE</sequence>
<gene>
    <name evidence="14" type="ORF">QJT80_01875</name>
</gene>
<evidence type="ECO:0000256" key="3">
    <source>
        <dbReference type="ARBA" id="ARBA00022692"/>
    </source>
</evidence>
<dbReference type="KEGG" id="tdu:QJT80_01875"/>
<comment type="subcellular location">
    <subcellularLocation>
        <location evidence="1">Membrane</location>
        <topology evidence="1">Multi-pass membrane protein</topology>
    </subcellularLocation>
</comment>
<evidence type="ECO:0000313" key="14">
    <source>
        <dbReference type="EMBL" id="WGZ91230.1"/>
    </source>
</evidence>
<proteinExistence type="predicted"/>
<evidence type="ECO:0000256" key="1">
    <source>
        <dbReference type="ARBA" id="ARBA00004141"/>
    </source>
</evidence>
<dbReference type="Gene3D" id="3.40.190.10">
    <property type="entry name" value="Periplasmic binding protein-like II"/>
    <property type="match status" value="3"/>
</dbReference>
<evidence type="ECO:0000256" key="9">
    <source>
        <dbReference type="ARBA" id="ARBA00023303"/>
    </source>
</evidence>
<dbReference type="GO" id="GO:0015276">
    <property type="term" value="F:ligand-gated monoatomic ion channel activity"/>
    <property type="evidence" value="ECO:0007669"/>
    <property type="project" value="InterPro"/>
</dbReference>
<keyword evidence="9" id="KW-0407">Ion channel</keyword>
<accession>A0AA95KIM6</accession>
<dbReference type="SUPFAM" id="SSF81324">
    <property type="entry name" value="Voltage-gated potassium channels"/>
    <property type="match status" value="1"/>
</dbReference>
<keyword evidence="8" id="KW-0325">Glycoprotein</keyword>
<protein>
    <submittedName>
        <fullName evidence="14">Transporter substrate-binding domain-containing protein</fullName>
    </submittedName>
</protein>
<evidence type="ECO:0000256" key="10">
    <source>
        <dbReference type="SAM" id="Phobius"/>
    </source>
</evidence>
<feature type="transmembrane region" description="Helical" evidence="10">
    <location>
        <begin position="211"/>
        <end position="232"/>
    </location>
</feature>
<dbReference type="EMBL" id="CP124755">
    <property type="protein sequence ID" value="WGZ91230.1"/>
    <property type="molecule type" value="Genomic_DNA"/>
</dbReference>
<evidence type="ECO:0000256" key="11">
    <source>
        <dbReference type="SAM" id="SignalP"/>
    </source>
</evidence>